<dbReference type="AlphaFoldDB" id="A0A9Q3F3T1"/>
<name>A0A9Q3F3T1_9BASI</name>
<comment type="caution">
    <text evidence="1">The sequence shown here is derived from an EMBL/GenBank/DDBJ whole genome shotgun (WGS) entry which is preliminary data.</text>
</comment>
<keyword evidence="2" id="KW-1185">Reference proteome</keyword>
<dbReference type="EMBL" id="AVOT02036190">
    <property type="protein sequence ID" value="MBW0530653.1"/>
    <property type="molecule type" value="Genomic_DNA"/>
</dbReference>
<proteinExistence type="predicted"/>
<gene>
    <name evidence="1" type="ORF">O181_070368</name>
</gene>
<organism evidence="1 2">
    <name type="scientific">Austropuccinia psidii MF-1</name>
    <dbReference type="NCBI Taxonomy" id="1389203"/>
    <lineage>
        <taxon>Eukaryota</taxon>
        <taxon>Fungi</taxon>
        <taxon>Dikarya</taxon>
        <taxon>Basidiomycota</taxon>
        <taxon>Pucciniomycotina</taxon>
        <taxon>Pucciniomycetes</taxon>
        <taxon>Pucciniales</taxon>
        <taxon>Sphaerophragmiaceae</taxon>
        <taxon>Austropuccinia</taxon>
    </lineage>
</organism>
<dbReference type="Proteomes" id="UP000765509">
    <property type="component" value="Unassembled WGS sequence"/>
</dbReference>
<sequence length="394" mass="46169">MLTHCCKEGQEDAACRSFSCLPVVKGTGLPSWSLQPWKVSSIWQELLWNSQPKRRKLNKVILDISELKRNYKEYTEWYQLTNVKLDSIINICDRTESKCQVQNDEMEDISILNINNQLRILKDDILEITKNTNQFATHLSKSDSERQKLKNKVIENVQQIHKNYEPHMPRNSTPLTEEKPSVKGILTPFLGEIVISAKDIPKLEEWPTFSGEGEYSYIEFIRAIDILQADFHIPYEIIVGKLQSLFTKTAKKWYYKMRQDHEKHDWSWYRLSALHPDMSDTMISMKILRKCGPELEHVIKCRCVEPCSTEYYINAMEDIISRKKIGKMWTKIPMDSKMVPKISREDRRPERPVLKCHKCGSTSNLANTCTTKTKKMNFKSLKKFSVLKRKKNLT</sequence>
<reference evidence="1" key="1">
    <citation type="submission" date="2021-03" db="EMBL/GenBank/DDBJ databases">
        <title>Draft genome sequence of rust myrtle Austropuccinia psidii MF-1, a brazilian biotype.</title>
        <authorList>
            <person name="Quecine M.C."/>
            <person name="Pachon D.M.R."/>
            <person name="Bonatelli M.L."/>
            <person name="Correr F.H."/>
            <person name="Franceschini L.M."/>
            <person name="Leite T.F."/>
            <person name="Margarido G.R.A."/>
            <person name="Almeida C.A."/>
            <person name="Ferrarezi J.A."/>
            <person name="Labate C.A."/>
        </authorList>
    </citation>
    <scope>NUCLEOTIDE SEQUENCE</scope>
    <source>
        <strain evidence="1">MF-1</strain>
    </source>
</reference>
<protein>
    <submittedName>
        <fullName evidence="1">Uncharacterized protein</fullName>
    </submittedName>
</protein>
<accession>A0A9Q3F3T1</accession>
<evidence type="ECO:0000313" key="2">
    <source>
        <dbReference type="Proteomes" id="UP000765509"/>
    </source>
</evidence>
<evidence type="ECO:0000313" key="1">
    <source>
        <dbReference type="EMBL" id="MBW0530653.1"/>
    </source>
</evidence>